<protein>
    <submittedName>
        <fullName evidence="1">Uncharacterized protein</fullName>
    </submittedName>
</protein>
<keyword evidence="2" id="KW-1185">Reference proteome</keyword>
<reference evidence="1" key="1">
    <citation type="submission" date="2022-04" db="EMBL/GenBank/DDBJ databases">
        <title>Genome of the entomopathogenic fungus Entomophthora muscae.</title>
        <authorList>
            <person name="Elya C."/>
            <person name="Lovett B.R."/>
            <person name="Lee E."/>
            <person name="Macias A.M."/>
            <person name="Hajek A.E."/>
            <person name="De Bivort B.L."/>
            <person name="Kasson M.T."/>
            <person name="De Fine Licht H.H."/>
            <person name="Stajich J.E."/>
        </authorList>
    </citation>
    <scope>NUCLEOTIDE SEQUENCE</scope>
    <source>
        <strain evidence="1">Berkeley</strain>
    </source>
</reference>
<proteinExistence type="predicted"/>
<name>A0ACC2UC44_9FUNG</name>
<evidence type="ECO:0000313" key="2">
    <source>
        <dbReference type="Proteomes" id="UP001165960"/>
    </source>
</evidence>
<accession>A0ACC2UC44</accession>
<gene>
    <name evidence="1" type="ORF">DSO57_1024238</name>
</gene>
<evidence type="ECO:0000313" key="1">
    <source>
        <dbReference type="EMBL" id="KAJ9084454.1"/>
    </source>
</evidence>
<organism evidence="1 2">
    <name type="scientific">Entomophthora muscae</name>
    <dbReference type="NCBI Taxonomy" id="34485"/>
    <lineage>
        <taxon>Eukaryota</taxon>
        <taxon>Fungi</taxon>
        <taxon>Fungi incertae sedis</taxon>
        <taxon>Zoopagomycota</taxon>
        <taxon>Entomophthoromycotina</taxon>
        <taxon>Entomophthoromycetes</taxon>
        <taxon>Entomophthorales</taxon>
        <taxon>Entomophthoraceae</taxon>
        <taxon>Entomophthora</taxon>
    </lineage>
</organism>
<comment type="caution">
    <text evidence="1">The sequence shown here is derived from an EMBL/GenBank/DDBJ whole genome shotgun (WGS) entry which is preliminary data.</text>
</comment>
<dbReference type="EMBL" id="QTSX02000840">
    <property type="protein sequence ID" value="KAJ9084454.1"/>
    <property type="molecule type" value="Genomic_DNA"/>
</dbReference>
<sequence length="542" mass="58067">MKNLNNRVALSVVGRYFILRGSDSTRSRDTDFITEVKAGLTVFLALAYIVGLNAAVMAESGGSCVFSQATGSDVQCKVDVSYLACKEEFRKDVAVTTSIVTGIGSVLMGALANLPIELSCGMRTTVYFVYNMVGYHGSGGISFHVALSAVFLEGIVFVLLTLLGVQQWVVRLVPATIKHATSVGVGLFICFVGMWEDTGIGLIGLNATTLVSLSGCTEENRDPATQQCLQGIIQSPKTVLGMVGLVAMAVMSMFRVRGAILLGIFGISIASWIRQTQFTYFPSTPLGDAAFSYFSRVFDIHPITNTLGILSFDFSSWRVPIALLTMLYVDLINSTGAIFTQASMMDMVDADDDFERATLAFLCDGVTTAVGSLFGVPPVIAHFDSSIGIAEGGRTGIVALVAGILFLLLALLTPIFTSFPPWATGPSLIMIGVMMARPVSMIPWEYPGEAVPAFLTIATIPLSFSVPYGILAGILSYISIHILSRLITFATRGSLVPLIPPDDYDLESNRRKLTFLPLGLPPSKLGLTSVYFSNPTNSIPRV</sequence>
<dbReference type="Proteomes" id="UP001165960">
    <property type="component" value="Unassembled WGS sequence"/>
</dbReference>